<dbReference type="Gene3D" id="1.10.10.60">
    <property type="entry name" value="Homeodomain-like"/>
    <property type="match status" value="1"/>
</dbReference>
<organism evidence="5 6">
    <name type="scientific">Longibaculum muris</name>
    <dbReference type="NCBI Taxonomy" id="1796628"/>
    <lineage>
        <taxon>Bacteria</taxon>
        <taxon>Bacillati</taxon>
        <taxon>Bacillota</taxon>
        <taxon>Erysipelotrichia</taxon>
        <taxon>Erysipelotrichales</taxon>
        <taxon>Coprobacillaceae</taxon>
        <taxon>Longibaculum</taxon>
    </lineage>
</organism>
<dbReference type="GO" id="GO:0003700">
    <property type="term" value="F:DNA-binding transcription factor activity"/>
    <property type="evidence" value="ECO:0007669"/>
    <property type="project" value="InterPro"/>
</dbReference>
<evidence type="ECO:0000256" key="2">
    <source>
        <dbReference type="ARBA" id="ARBA00023125"/>
    </source>
</evidence>
<evidence type="ECO:0000313" key="6">
    <source>
        <dbReference type="Proteomes" id="UP000295515"/>
    </source>
</evidence>
<sequence>MIPQYILEKLVCFSEEEINNLNGQNDIDRSIFINQKSNTIDYHHLLEDNQLFSVRKHTRFCQYPAHKHNYIELMYVYGGSMTHTIESKNITIHQGELLLLNQNIEHAIDYCDENDIIFNFIIRPEFLSFLSTMLDDDNDVSRFIFDTLYSYDNDGEYLVFKVQDNDKVKEYIESIIIHLYEPRLHNDLELKLLVGLLLTELMNHPESIESYSGDSYEKVLGSMILKYIHLNYKEGSLAELSALIHQPNYKICKLIKKQTHQTFTQLLQEEKLKVATHLLVTTNMSMNDLIIEVGYENISYFYRIFKKKYQMTPQDYRRQFQSGDIL</sequence>
<evidence type="ECO:0000256" key="3">
    <source>
        <dbReference type="ARBA" id="ARBA00023163"/>
    </source>
</evidence>
<protein>
    <submittedName>
        <fullName evidence="5">AraC-like DNA-binding protein</fullName>
    </submittedName>
</protein>
<dbReference type="InterPro" id="IPR018062">
    <property type="entry name" value="HTH_AraC-typ_CS"/>
</dbReference>
<dbReference type="InterPro" id="IPR037923">
    <property type="entry name" value="HTH-like"/>
</dbReference>
<keyword evidence="6" id="KW-1185">Reference proteome</keyword>
<reference evidence="5 6" key="1">
    <citation type="submission" date="2019-03" db="EMBL/GenBank/DDBJ databases">
        <title>Genomic Encyclopedia of Type Strains, Phase IV (KMG-IV): sequencing the most valuable type-strain genomes for metagenomic binning, comparative biology and taxonomic classification.</title>
        <authorList>
            <person name="Goeker M."/>
        </authorList>
    </citation>
    <scope>NUCLEOTIDE SEQUENCE [LARGE SCALE GENOMIC DNA]</scope>
    <source>
        <strain evidence="5 6">DSM 29487</strain>
    </source>
</reference>
<dbReference type="InterPro" id="IPR009057">
    <property type="entry name" value="Homeodomain-like_sf"/>
</dbReference>
<dbReference type="SUPFAM" id="SSF46689">
    <property type="entry name" value="Homeodomain-like"/>
    <property type="match status" value="1"/>
</dbReference>
<dbReference type="InterPro" id="IPR003313">
    <property type="entry name" value="AraC-bd"/>
</dbReference>
<dbReference type="InterPro" id="IPR014710">
    <property type="entry name" value="RmlC-like_jellyroll"/>
</dbReference>
<accession>A0A4R3Z7X6</accession>
<dbReference type="InterPro" id="IPR018060">
    <property type="entry name" value="HTH_AraC"/>
</dbReference>
<name>A0A4R3Z7X6_9FIRM</name>
<evidence type="ECO:0000313" key="5">
    <source>
        <dbReference type="EMBL" id="TCW02794.1"/>
    </source>
</evidence>
<keyword evidence="2 5" id="KW-0238">DNA-binding</keyword>
<gene>
    <name evidence="5" type="ORF">EDD60_10196</name>
</gene>
<dbReference type="PROSITE" id="PS00041">
    <property type="entry name" value="HTH_ARAC_FAMILY_1"/>
    <property type="match status" value="1"/>
</dbReference>
<dbReference type="Pfam" id="PF02311">
    <property type="entry name" value="AraC_binding"/>
    <property type="match status" value="1"/>
</dbReference>
<dbReference type="Gene3D" id="2.60.120.10">
    <property type="entry name" value="Jelly Rolls"/>
    <property type="match status" value="1"/>
</dbReference>
<dbReference type="AlphaFoldDB" id="A0A4R3Z7X6"/>
<evidence type="ECO:0000256" key="1">
    <source>
        <dbReference type="ARBA" id="ARBA00023015"/>
    </source>
</evidence>
<dbReference type="Pfam" id="PF12833">
    <property type="entry name" value="HTH_18"/>
    <property type="match status" value="1"/>
</dbReference>
<feature type="domain" description="HTH araC/xylS-type" evidence="4">
    <location>
        <begin position="222"/>
        <end position="319"/>
    </location>
</feature>
<dbReference type="PROSITE" id="PS01124">
    <property type="entry name" value="HTH_ARAC_FAMILY_2"/>
    <property type="match status" value="1"/>
</dbReference>
<dbReference type="PANTHER" id="PTHR43280">
    <property type="entry name" value="ARAC-FAMILY TRANSCRIPTIONAL REGULATOR"/>
    <property type="match status" value="1"/>
</dbReference>
<dbReference type="PANTHER" id="PTHR43280:SF34">
    <property type="entry name" value="ARAC-FAMILY TRANSCRIPTIONAL REGULATOR"/>
    <property type="match status" value="1"/>
</dbReference>
<dbReference type="SUPFAM" id="SSF51215">
    <property type="entry name" value="Regulatory protein AraC"/>
    <property type="match status" value="1"/>
</dbReference>
<proteinExistence type="predicted"/>
<dbReference type="EMBL" id="SMCQ01000001">
    <property type="protein sequence ID" value="TCW02794.1"/>
    <property type="molecule type" value="Genomic_DNA"/>
</dbReference>
<dbReference type="Proteomes" id="UP000295515">
    <property type="component" value="Unassembled WGS sequence"/>
</dbReference>
<keyword evidence="1" id="KW-0805">Transcription regulation</keyword>
<dbReference type="GeneID" id="98913924"/>
<dbReference type="GO" id="GO:0043565">
    <property type="term" value="F:sequence-specific DNA binding"/>
    <property type="evidence" value="ECO:0007669"/>
    <property type="project" value="InterPro"/>
</dbReference>
<keyword evidence="3" id="KW-0804">Transcription</keyword>
<comment type="caution">
    <text evidence="5">The sequence shown here is derived from an EMBL/GenBank/DDBJ whole genome shotgun (WGS) entry which is preliminary data.</text>
</comment>
<evidence type="ECO:0000259" key="4">
    <source>
        <dbReference type="PROSITE" id="PS01124"/>
    </source>
</evidence>
<dbReference type="SMART" id="SM00342">
    <property type="entry name" value="HTH_ARAC"/>
    <property type="match status" value="1"/>
</dbReference>
<dbReference type="RefSeq" id="WP_066447490.1">
    <property type="nucleotide sequence ID" value="NZ_CAUWFI010000002.1"/>
</dbReference>